<protein>
    <recommendedName>
        <fullName evidence="6">Oxidoreductase</fullName>
    </recommendedName>
</protein>
<dbReference type="PANTHER" id="PTHR42901:SF1">
    <property type="entry name" value="ALCOHOL DEHYDROGENASE"/>
    <property type="match status" value="1"/>
</dbReference>
<keyword evidence="2" id="KW-0560">Oxidoreductase</keyword>
<dbReference type="GeneID" id="39591259"/>
<evidence type="ECO:0008006" key="6">
    <source>
        <dbReference type="Google" id="ProtNLM"/>
    </source>
</evidence>
<dbReference type="OrthoDB" id="1933717at2759"/>
<dbReference type="Gene3D" id="3.40.50.720">
    <property type="entry name" value="NAD(P)-binding Rossmann-like Domain"/>
    <property type="match status" value="1"/>
</dbReference>
<dbReference type="SUPFAM" id="SSF51735">
    <property type="entry name" value="NAD(P)-binding Rossmann-fold domains"/>
    <property type="match status" value="1"/>
</dbReference>
<accession>A0A427Y274</accession>
<dbReference type="RefSeq" id="XP_028478571.1">
    <property type="nucleotide sequence ID" value="XM_028622119.1"/>
</dbReference>
<keyword evidence="5" id="KW-1185">Reference proteome</keyword>
<dbReference type="InterPro" id="IPR002347">
    <property type="entry name" value="SDR_fam"/>
</dbReference>
<dbReference type="PRINTS" id="PR00080">
    <property type="entry name" value="SDRFAMILY"/>
</dbReference>
<dbReference type="CDD" id="cd05233">
    <property type="entry name" value="SDR_c"/>
    <property type="match status" value="1"/>
</dbReference>
<name>A0A427Y274_9TREE</name>
<dbReference type="STRING" id="105984.A0A427Y274"/>
<dbReference type="PANTHER" id="PTHR42901">
    <property type="entry name" value="ALCOHOL DEHYDROGENASE"/>
    <property type="match status" value="1"/>
</dbReference>
<comment type="caution">
    <text evidence="4">The sequence shown here is derived from an EMBL/GenBank/DDBJ whole genome shotgun (WGS) entry which is preliminary data.</text>
</comment>
<dbReference type="EMBL" id="RSCE01000003">
    <property type="protein sequence ID" value="RSH85123.1"/>
    <property type="molecule type" value="Genomic_DNA"/>
</dbReference>
<sequence>MPTSLELLIEMGKLALNGQTAMITGGSGGIGSALTILFKRAGCNVIITGSNEDKLNTFLKSLPTEGGKAWAFACDLRNRQQVNTMVQKAAKECPPINILINNAGYALTANAPFWEQDMDNVESVMDVNLNGLMSVTHAVLKYHMMTRKPQPKGTIVNISSITGHQAPLKESFEASYHTSKMGVEGFSNVLRHELVGTNIRVLINRPGTVRTEFHSRRHMYDPEKTEATYAGACPLVAQDIAVGCLYQCLQPERISIVMLEMLV</sequence>
<dbReference type="AlphaFoldDB" id="A0A427Y274"/>
<evidence type="ECO:0000313" key="4">
    <source>
        <dbReference type="EMBL" id="RSH85123.1"/>
    </source>
</evidence>
<reference evidence="4 5" key="1">
    <citation type="submission" date="2018-11" db="EMBL/GenBank/DDBJ databases">
        <title>Genome sequence of Apiotrichum porosum DSM 27194.</title>
        <authorList>
            <person name="Aliyu H."/>
            <person name="Gorte O."/>
            <person name="Ochsenreither K."/>
        </authorList>
    </citation>
    <scope>NUCLEOTIDE SEQUENCE [LARGE SCALE GENOMIC DNA]</scope>
    <source>
        <strain evidence="4 5">DSM 27194</strain>
    </source>
</reference>
<dbReference type="GO" id="GO:0016616">
    <property type="term" value="F:oxidoreductase activity, acting on the CH-OH group of donors, NAD or NADP as acceptor"/>
    <property type="evidence" value="ECO:0007669"/>
    <property type="project" value="UniProtKB-ARBA"/>
</dbReference>
<proteinExistence type="inferred from homology"/>
<gene>
    <name evidence="4" type="ORF">EHS24_006716</name>
</gene>
<comment type="similarity">
    <text evidence="1 3">Belongs to the short-chain dehydrogenases/reductases (SDR) family.</text>
</comment>
<dbReference type="InterPro" id="IPR036291">
    <property type="entry name" value="NAD(P)-bd_dom_sf"/>
</dbReference>
<dbReference type="Proteomes" id="UP000279236">
    <property type="component" value="Unassembled WGS sequence"/>
</dbReference>
<organism evidence="4 5">
    <name type="scientific">Apiotrichum porosum</name>
    <dbReference type="NCBI Taxonomy" id="105984"/>
    <lineage>
        <taxon>Eukaryota</taxon>
        <taxon>Fungi</taxon>
        <taxon>Dikarya</taxon>
        <taxon>Basidiomycota</taxon>
        <taxon>Agaricomycotina</taxon>
        <taxon>Tremellomycetes</taxon>
        <taxon>Trichosporonales</taxon>
        <taxon>Trichosporonaceae</taxon>
        <taxon>Apiotrichum</taxon>
    </lineage>
</organism>
<dbReference type="Pfam" id="PF00106">
    <property type="entry name" value="adh_short"/>
    <property type="match status" value="1"/>
</dbReference>
<dbReference type="FunFam" id="3.40.50.720:FF:000047">
    <property type="entry name" value="NADP-dependent L-serine/L-allo-threonine dehydrogenase"/>
    <property type="match status" value="1"/>
</dbReference>
<evidence type="ECO:0000313" key="5">
    <source>
        <dbReference type="Proteomes" id="UP000279236"/>
    </source>
</evidence>
<dbReference type="PRINTS" id="PR00081">
    <property type="entry name" value="GDHRDH"/>
</dbReference>
<evidence type="ECO:0000256" key="2">
    <source>
        <dbReference type="ARBA" id="ARBA00023002"/>
    </source>
</evidence>
<evidence type="ECO:0000256" key="1">
    <source>
        <dbReference type="ARBA" id="ARBA00006484"/>
    </source>
</evidence>
<evidence type="ECO:0000256" key="3">
    <source>
        <dbReference type="RuleBase" id="RU000363"/>
    </source>
</evidence>